<comment type="caution">
    <text evidence="2">The sequence shown here is derived from an EMBL/GenBank/DDBJ whole genome shotgun (WGS) entry which is preliminary data.</text>
</comment>
<accession>A0A0V0R7H6</accession>
<keyword evidence="3" id="KW-1185">Reference proteome</keyword>
<protein>
    <submittedName>
        <fullName evidence="2">Uncharacterized protein</fullName>
    </submittedName>
</protein>
<dbReference type="Proteomes" id="UP000054937">
    <property type="component" value="Unassembled WGS sequence"/>
</dbReference>
<evidence type="ECO:0000256" key="1">
    <source>
        <dbReference type="SAM" id="MobiDB-lite"/>
    </source>
</evidence>
<evidence type="ECO:0000313" key="2">
    <source>
        <dbReference type="EMBL" id="KRX10435.1"/>
    </source>
</evidence>
<dbReference type="EMBL" id="LDAU01000028">
    <property type="protein sequence ID" value="KRX10435.1"/>
    <property type="molecule type" value="Genomic_DNA"/>
</dbReference>
<evidence type="ECO:0000313" key="3">
    <source>
        <dbReference type="Proteomes" id="UP000054937"/>
    </source>
</evidence>
<gene>
    <name evidence="2" type="ORF">PPERSA_10534</name>
</gene>
<feature type="region of interest" description="Disordered" evidence="1">
    <location>
        <begin position="1"/>
        <end position="48"/>
    </location>
</feature>
<name>A0A0V0R7H6_PSEPJ</name>
<dbReference type="AlphaFoldDB" id="A0A0V0R7H6"/>
<proteinExistence type="predicted"/>
<feature type="compositionally biased region" description="Low complexity" evidence="1">
    <location>
        <begin position="8"/>
        <end position="44"/>
    </location>
</feature>
<reference evidence="2 3" key="1">
    <citation type="journal article" date="2015" name="Sci. Rep.">
        <title>Genome of the facultative scuticociliatosis pathogen Pseudocohnilembus persalinus provides insight into its virulence through horizontal gene transfer.</title>
        <authorList>
            <person name="Xiong J."/>
            <person name="Wang G."/>
            <person name="Cheng J."/>
            <person name="Tian M."/>
            <person name="Pan X."/>
            <person name="Warren A."/>
            <person name="Jiang C."/>
            <person name="Yuan D."/>
            <person name="Miao W."/>
        </authorList>
    </citation>
    <scope>NUCLEOTIDE SEQUENCE [LARGE SCALE GENOMIC DNA]</scope>
    <source>
        <strain evidence="2">36N120E</strain>
    </source>
</reference>
<organism evidence="2 3">
    <name type="scientific">Pseudocohnilembus persalinus</name>
    <name type="common">Ciliate</name>
    <dbReference type="NCBI Taxonomy" id="266149"/>
    <lineage>
        <taxon>Eukaryota</taxon>
        <taxon>Sar</taxon>
        <taxon>Alveolata</taxon>
        <taxon>Ciliophora</taxon>
        <taxon>Intramacronucleata</taxon>
        <taxon>Oligohymenophorea</taxon>
        <taxon>Scuticociliatia</taxon>
        <taxon>Philasterida</taxon>
        <taxon>Pseudocohnilembidae</taxon>
        <taxon>Pseudocohnilembus</taxon>
    </lineage>
</organism>
<sequence length="240" mass="28400">MGKKDNLKQQNQSQKQKANTQNQKQQSAQLKNSKNQNNKNNNNKFGFHHLISTNHNNIKEQSIKFDNNFTDFKNYFEQVVQALEGIDLANEMKNLGEEPQNQCSIISDKEFNQKLQVKLISRIEVFVKEINKILEQTDDIYLIISDYYREVNNSIQKIDDQGVIQDFIKLSNLDQEATDKEKQEIVEQNLEIINSFSQIQEIEQIYQKVSTNNKNLIEFKNNFKCFEEGFNIEEWKFKFQ</sequence>
<dbReference type="InParanoid" id="A0A0V0R7H6"/>